<evidence type="ECO:0000313" key="4">
    <source>
        <dbReference type="Proteomes" id="UP001266305"/>
    </source>
</evidence>
<keyword evidence="4" id="KW-1185">Reference proteome</keyword>
<sequence>MPASSWPLPSPPATSSAGASVPGATSGPETSPPWGPSHHACSGALACTPRGSGLTPSPAAADLPWKLKAECSNADLELLVRRLKSEGVQQRDSLAAMATLMDGLARDKSMLNHLTLQLEQERDQLREQQKALEQEQARAREQLAKAEQQLALEQAGRMGLEQRQEQLESQAALLGQEKAQLQEQVVQVRMCAGRAAAVWDSAGSWVLPKPLLGVR</sequence>
<proteinExistence type="predicted"/>
<feature type="compositionally biased region" description="Low complexity" evidence="2">
    <location>
        <begin position="1"/>
        <end position="28"/>
    </location>
</feature>
<feature type="region of interest" description="Disordered" evidence="2">
    <location>
        <begin position="1"/>
        <end position="44"/>
    </location>
</feature>
<feature type="coiled-coil region" evidence="1">
    <location>
        <begin position="108"/>
        <end position="184"/>
    </location>
</feature>
<name>A0ABQ9VG75_SAGOE</name>
<accession>A0ABQ9VG75</accession>
<evidence type="ECO:0000256" key="2">
    <source>
        <dbReference type="SAM" id="MobiDB-lite"/>
    </source>
</evidence>
<dbReference type="EMBL" id="JASSZA010000006">
    <property type="protein sequence ID" value="KAK2108090.1"/>
    <property type="molecule type" value="Genomic_DNA"/>
</dbReference>
<reference evidence="3 4" key="1">
    <citation type="submission" date="2023-05" db="EMBL/GenBank/DDBJ databases">
        <title>B98-5 Cell Line De Novo Hybrid Assembly: An Optical Mapping Approach.</title>
        <authorList>
            <person name="Kananen K."/>
            <person name="Auerbach J.A."/>
            <person name="Kautto E."/>
            <person name="Blachly J.S."/>
        </authorList>
    </citation>
    <scope>NUCLEOTIDE SEQUENCE [LARGE SCALE GENOMIC DNA]</scope>
    <source>
        <strain evidence="3">B95-8</strain>
        <tissue evidence="3">Cell line</tissue>
    </source>
</reference>
<comment type="caution">
    <text evidence="3">The sequence shown here is derived from an EMBL/GenBank/DDBJ whole genome shotgun (WGS) entry which is preliminary data.</text>
</comment>
<protein>
    <submittedName>
        <fullName evidence="3">Uncharacterized protein</fullName>
    </submittedName>
</protein>
<organism evidence="3 4">
    <name type="scientific">Saguinus oedipus</name>
    <name type="common">Cotton-top tamarin</name>
    <name type="synonym">Oedipomidas oedipus</name>
    <dbReference type="NCBI Taxonomy" id="9490"/>
    <lineage>
        <taxon>Eukaryota</taxon>
        <taxon>Metazoa</taxon>
        <taxon>Chordata</taxon>
        <taxon>Craniata</taxon>
        <taxon>Vertebrata</taxon>
        <taxon>Euteleostomi</taxon>
        <taxon>Mammalia</taxon>
        <taxon>Eutheria</taxon>
        <taxon>Euarchontoglires</taxon>
        <taxon>Primates</taxon>
        <taxon>Haplorrhini</taxon>
        <taxon>Platyrrhini</taxon>
        <taxon>Cebidae</taxon>
        <taxon>Callitrichinae</taxon>
        <taxon>Saguinus</taxon>
    </lineage>
</organism>
<dbReference type="Proteomes" id="UP001266305">
    <property type="component" value="Unassembled WGS sequence"/>
</dbReference>
<gene>
    <name evidence="3" type="ORF">P7K49_013255</name>
</gene>
<evidence type="ECO:0000313" key="3">
    <source>
        <dbReference type="EMBL" id="KAK2108090.1"/>
    </source>
</evidence>
<evidence type="ECO:0000256" key="1">
    <source>
        <dbReference type="SAM" id="Coils"/>
    </source>
</evidence>
<keyword evidence="1" id="KW-0175">Coiled coil</keyword>